<sequence>MPDDWSIRVDDADARRQLRLIEVALSDLRPFWPAVTRLFRGWMRRQFNTEGEFAGQRWQPLSPVYALQKARRYPGRGILHASGQLRRAADAPLRTVSPHALTLTIDDAGKEHGPVLQYHQAGDGVPRRPLVFGDPLPPLAAIELEQAAADYVAELFRRSRPAR</sequence>
<dbReference type="OrthoDB" id="5188661at2"/>
<dbReference type="RefSeq" id="WP_114797294.1">
    <property type="nucleotide sequence ID" value="NZ_QQZY01000010.1"/>
</dbReference>
<evidence type="ECO:0000313" key="2">
    <source>
        <dbReference type="Proteomes" id="UP000254134"/>
    </source>
</evidence>
<evidence type="ECO:0008006" key="3">
    <source>
        <dbReference type="Google" id="ProtNLM"/>
    </source>
</evidence>
<protein>
    <recommendedName>
        <fullName evidence="3">Phage virion morphogenesis protein</fullName>
    </recommendedName>
</protein>
<reference evidence="2" key="2">
    <citation type="journal article" date="2019" name="MicrobiologyOpen">
        <title>High-quality draft genome sequence of Gaiella occulta isolated from a 150 meter deep mineral water borehole and comparison with the genome sequences of other deep-branching lineages of the phylum Actinobacteria.</title>
        <authorList>
            <person name="Severino R."/>
            <person name="Froufe H.J.C."/>
            <person name="Barroso C."/>
            <person name="Albuquerque L."/>
            <person name="Lobo-da-Cunha A."/>
            <person name="da Costa M.S."/>
            <person name="Egas C."/>
        </authorList>
    </citation>
    <scope>NUCLEOTIDE SEQUENCE [LARGE SCALE GENOMIC DNA]</scope>
    <source>
        <strain evidence="2">F2-233</strain>
    </source>
</reference>
<dbReference type="Proteomes" id="UP000254134">
    <property type="component" value="Unassembled WGS sequence"/>
</dbReference>
<gene>
    <name evidence="1" type="ORF">Gocc_2902</name>
</gene>
<name>A0A7M2YT17_9ACTN</name>
<proteinExistence type="predicted"/>
<dbReference type="EMBL" id="QQZY01000010">
    <property type="protein sequence ID" value="RDI73302.1"/>
    <property type="molecule type" value="Genomic_DNA"/>
</dbReference>
<dbReference type="AlphaFoldDB" id="A0A7M2YT17"/>
<reference evidence="1 2" key="1">
    <citation type="submission" date="2018-07" db="EMBL/GenBank/DDBJ databases">
        <title>High-quality-draft genome sequence of Gaiella occulta.</title>
        <authorList>
            <person name="Severino R."/>
            <person name="Froufe H.J.C."/>
            <person name="Rainey F.A."/>
            <person name="Barroso C."/>
            <person name="Albuquerque L."/>
            <person name="Lobo-Da-Cunha A."/>
            <person name="Da Costa M.S."/>
            <person name="Egas C."/>
        </authorList>
    </citation>
    <scope>NUCLEOTIDE SEQUENCE [LARGE SCALE GENOMIC DNA]</scope>
    <source>
        <strain evidence="1 2">F2-233</strain>
    </source>
</reference>
<evidence type="ECO:0000313" key="1">
    <source>
        <dbReference type="EMBL" id="RDI73302.1"/>
    </source>
</evidence>
<organism evidence="1 2">
    <name type="scientific">Gaiella occulta</name>
    <dbReference type="NCBI Taxonomy" id="1002870"/>
    <lineage>
        <taxon>Bacteria</taxon>
        <taxon>Bacillati</taxon>
        <taxon>Actinomycetota</taxon>
        <taxon>Thermoleophilia</taxon>
        <taxon>Gaiellales</taxon>
        <taxon>Gaiellaceae</taxon>
        <taxon>Gaiella</taxon>
    </lineage>
</organism>
<accession>A0A7M2YT17</accession>
<keyword evidence="2" id="KW-1185">Reference proteome</keyword>
<comment type="caution">
    <text evidence="1">The sequence shown here is derived from an EMBL/GenBank/DDBJ whole genome shotgun (WGS) entry which is preliminary data.</text>
</comment>